<evidence type="ECO:0000256" key="3">
    <source>
        <dbReference type="PROSITE-ProRule" id="PRU00169"/>
    </source>
</evidence>
<feature type="repeat" description="TPR" evidence="4">
    <location>
        <begin position="451"/>
        <end position="484"/>
    </location>
</feature>
<dbReference type="PANTHER" id="PTHR43228">
    <property type="entry name" value="TWO-COMPONENT RESPONSE REGULATOR"/>
    <property type="match status" value="1"/>
</dbReference>
<dbReference type="InterPro" id="IPR013105">
    <property type="entry name" value="TPR_2"/>
</dbReference>
<dbReference type="OrthoDB" id="7298659at2"/>
<evidence type="ECO:0000256" key="1">
    <source>
        <dbReference type="ARBA" id="ARBA00022737"/>
    </source>
</evidence>
<dbReference type="PROSITE" id="PS50110">
    <property type="entry name" value="RESPONSE_REGULATORY"/>
    <property type="match status" value="1"/>
</dbReference>
<dbReference type="InterPro" id="IPR011990">
    <property type="entry name" value="TPR-like_helical_dom_sf"/>
</dbReference>
<dbReference type="CDD" id="cd17589">
    <property type="entry name" value="REC_TPR"/>
    <property type="match status" value="1"/>
</dbReference>
<reference evidence="6 7" key="1">
    <citation type="journal article" date="2012" name="J. Bacteriol.">
        <title>Genome Sequence of Idiomarina xiamenensis Type Strain 10-D-4.</title>
        <authorList>
            <person name="Lai Q."/>
            <person name="Wang L."/>
            <person name="Wang W."/>
            <person name="Shao Z."/>
        </authorList>
    </citation>
    <scope>NUCLEOTIDE SEQUENCE [LARGE SCALE GENOMIC DNA]</scope>
    <source>
        <strain evidence="6 7">10-D-4</strain>
    </source>
</reference>
<dbReference type="GO" id="GO:0016192">
    <property type="term" value="P:vesicle-mediated transport"/>
    <property type="evidence" value="ECO:0007669"/>
    <property type="project" value="UniProtKB-ARBA"/>
</dbReference>
<dbReference type="GO" id="GO:0005737">
    <property type="term" value="C:cytoplasm"/>
    <property type="evidence" value="ECO:0007669"/>
    <property type="project" value="UniProtKB-ARBA"/>
</dbReference>
<dbReference type="InterPro" id="IPR015374">
    <property type="entry name" value="ChAPs"/>
</dbReference>
<dbReference type="eggNOG" id="COG0457">
    <property type="taxonomic scope" value="Bacteria"/>
</dbReference>
<dbReference type="GO" id="GO:0032991">
    <property type="term" value="C:protein-containing complex"/>
    <property type="evidence" value="ECO:0007669"/>
    <property type="project" value="UniProtKB-ARBA"/>
</dbReference>
<dbReference type="AlphaFoldDB" id="K2KAI0"/>
<dbReference type="InterPro" id="IPR001789">
    <property type="entry name" value="Sig_transdc_resp-reg_receiver"/>
</dbReference>
<dbReference type="PATRIC" id="fig|740709.3.peg.901"/>
<dbReference type="Gene3D" id="3.40.50.2300">
    <property type="match status" value="1"/>
</dbReference>
<feature type="modified residue" description="4-aspartylphosphate" evidence="3">
    <location>
        <position position="61"/>
    </location>
</feature>
<accession>K2KAI0</accession>
<dbReference type="SMART" id="SM00028">
    <property type="entry name" value="TPR"/>
    <property type="match status" value="4"/>
</dbReference>
<dbReference type="InterPro" id="IPR011006">
    <property type="entry name" value="CheY-like_superfamily"/>
</dbReference>
<dbReference type="Gene3D" id="1.25.40.10">
    <property type="entry name" value="Tetratricopeptide repeat domain"/>
    <property type="match status" value="2"/>
</dbReference>
<proteinExistence type="predicted"/>
<evidence type="ECO:0000313" key="6">
    <source>
        <dbReference type="EMBL" id="EKE84833.1"/>
    </source>
</evidence>
<evidence type="ECO:0000313" key="7">
    <source>
        <dbReference type="Proteomes" id="UP000014115"/>
    </source>
</evidence>
<evidence type="ECO:0000256" key="4">
    <source>
        <dbReference type="PROSITE-ProRule" id="PRU00339"/>
    </source>
</evidence>
<dbReference type="Pfam" id="PF00072">
    <property type="entry name" value="Response_reg"/>
    <property type="match status" value="1"/>
</dbReference>
<dbReference type="InterPro" id="IPR019734">
    <property type="entry name" value="TPR_rpt"/>
</dbReference>
<feature type="domain" description="Response regulatory" evidence="5">
    <location>
        <begin position="11"/>
        <end position="130"/>
    </location>
</feature>
<dbReference type="STRING" id="740709.A10D4_04455"/>
<keyword evidence="3" id="KW-0597">Phosphoprotein</keyword>
<name>K2KAI0_9GAMM</name>
<gene>
    <name evidence="6" type="ORF">A10D4_04455</name>
</gene>
<evidence type="ECO:0000256" key="2">
    <source>
        <dbReference type="ARBA" id="ARBA00022803"/>
    </source>
</evidence>
<dbReference type="SUPFAM" id="SSF52172">
    <property type="entry name" value="CheY-like"/>
    <property type="match status" value="1"/>
</dbReference>
<dbReference type="GO" id="GO:0012505">
    <property type="term" value="C:endomembrane system"/>
    <property type="evidence" value="ECO:0007669"/>
    <property type="project" value="UniProtKB-ARBA"/>
</dbReference>
<keyword evidence="1" id="KW-0677">Repeat</keyword>
<dbReference type="Pfam" id="PF07719">
    <property type="entry name" value="TPR_2"/>
    <property type="match status" value="1"/>
</dbReference>
<dbReference type="GO" id="GO:0000160">
    <property type="term" value="P:phosphorelay signal transduction system"/>
    <property type="evidence" value="ECO:0007669"/>
    <property type="project" value="InterPro"/>
</dbReference>
<dbReference type="EMBL" id="AMRG01000004">
    <property type="protein sequence ID" value="EKE84833.1"/>
    <property type="molecule type" value="Genomic_DNA"/>
</dbReference>
<dbReference type="PROSITE" id="PS50005">
    <property type="entry name" value="TPR"/>
    <property type="match status" value="1"/>
</dbReference>
<dbReference type="RefSeq" id="WP_008487995.1">
    <property type="nucleotide sequence ID" value="NZ_AMRG01000004.1"/>
</dbReference>
<keyword evidence="7" id="KW-1185">Reference proteome</keyword>
<sequence length="545" mass="62675">MSQSLELSDKRVLIIDDQKPFQVMLKGLLLNLGAKDVVAKNTGESGIAAHQNQPFDILLVDYNLGSGKNGRQVLEELRVRNLLREDTVFFLITGDNSRPMVLSAVELQPDDYLMKPFSHRVLRTRLLRAFAKRKQLRQLYRHLLRQEYTDCIAACQSHIESQGHYTNFCIKLQAELYNNIGQYDDAERILEKLLEEQRFSWGLMALARTRFAQQRYNEAIELASEVLKKSPHSVEAQDLITQCYLHADTPLEALESARKAINLAPFSIERQSTLAQIARENGEFELAKQAMHHVLEISRKSVYRDARHLCAYIRSILDAAEHGEDRSQVSKYQTEATLALQRARFDDNLVYSELSYEQLEDVVMARIEAFNGRYREAQRHLNTVVGENLAEDQDIAAELMPDVLAVLLDVGEYEKANELAKRSEQQHNLDHYSRKLLNERFERAENRQKSFFNYNQEGINAYKQRDYGEAVEQFTQALKLAPMNSGAALNYIQAAAKIFGATDSPNPDLLRECKRCFRVLEGIALNQAHQQRYDRLLAECRRFGV</sequence>
<dbReference type="eggNOG" id="COG3706">
    <property type="taxonomic scope" value="Bacteria"/>
</dbReference>
<dbReference type="PANTHER" id="PTHR43228:SF1">
    <property type="entry name" value="TWO-COMPONENT RESPONSE REGULATOR ARR22"/>
    <property type="match status" value="1"/>
</dbReference>
<comment type="caution">
    <text evidence="6">The sequence shown here is derived from an EMBL/GenBank/DDBJ whole genome shotgun (WGS) entry which is preliminary data.</text>
</comment>
<dbReference type="Proteomes" id="UP000014115">
    <property type="component" value="Unassembled WGS sequence"/>
</dbReference>
<dbReference type="SUPFAM" id="SSF48452">
    <property type="entry name" value="TPR-like"/>
    <property type="match status" value="2"/>
</dbReference>
<keyword evidence="2 4" id="KW-0802">TPR repeat</keyword>
<dbReference type="InterPro" id="IPR052048">
    <property type="entry name" value="ST_Response_Regulator"/>
</dbReference>
<dbReference type="SMART" id="SM00448">
    <property type="entry name" value="REC"/>
    <property type="match status" value="1"/>
</dbReference>
<protein>
    <submittedName>
        <fullName evidence="6">TPR repeat-containing response regulator</fullName>
    </submittedName>
</protein>
<dbReference type="Pfam" id="PF09295">
    <property type="entry name" value="ChAPs"/>
    <property type="match status" value="1"/>
</dbReference>
<organism evidence="6 7">
    <name type="scientific">Idiomarina xiamenensis 10-D-4</name>
    <dbReference type="NCBI Taxonomy" id="740709"/>
    <lineage>
        <taxon>Bacteria</taxon>
        <taxon>Pseudomonadati</taxon>
        <taxon>Pseudomonadota</taxon>
        <taxon>Gammaproteobacteria</taxon>
        <taxon>Alteromonadales</taxon>
        <taxon>Idiomarinaceae</taxon>
        <taxon>Idiomarina</taxon>
    </lineage>
</organism>
<evidence type="ECO:0000259" key="5">
    <source>
        <dbReference type="PROSITE" id="PS50110"/>
    </source>
</evidence>